<evidence type="ECO:0000313" key="1">
    <source>
        <dbReference type="EMBL" id="SES38020.1"/>
    </source>
</evidence>
<gene>
    <name evidence="1" type="ORF">SAMN04488000_12520</name>
</gene>
<dbReference type="STRING" id="65499.SAMN04488000_12520"/>
<dbReference type="EMBL" id="FOFV01000025">
    <property type="protein sequence ID" value="SES38020.1"/>
    <property type="molecule type" value="Genomic_DNA"/>
</dbReference>
<sequence>MLGLAVRIPTESGDWDLLLSSAGTGRWTRMLPKFARRWQNARLGTLLPYRYRGELVWFTALPGAGEPPERFTLHASGRDGGLRQVAELTLHHRETEPVAFDPVLTLPPELELAPRWFARLRAQAYRGSRLGRRGS</sequence>
<dbReference type="AlphaFoldDB" id="A0A1H9WVQ0"/>
<proteinExistence type="predicted"/>
<reference evidence="2" key="1">
    <citation type="submission" date="2016-10" db="EMBL/GenBank/DDBJ databases">
        <authorList>
            <person name="Varghese N."/>
            <person name="Submissions S."/>
        </authorList>
    </citation>
    <scope>NUCLEOTIDE SEQUENCE [LARGE SCALE GENOMIC DNA]</scope>
    <source>
        <strain evidence="2">DSM 44437</strain>
    </source>
</reference>
<name>A0A1H9WVQ0_9PSEU</name>
<accession>A0A1H9WVQ0</accession>
<protein>
    <submittedName>
        <fullName evidence="1">Uncharacterized protein</fullName>
    </submittedName>
</protein>
<dbReference type="Proteomes" id="UP000199503">
    <property type="component" value="Unassembled WGS sequence"/>
</dbReference>
<evidence type="ECO:0000313" key="2">
    <source>
        <dbReference type="Proteomes" id="UP000199503"/>
    </source>
</evidence>
<organism evidence="1 2">
    <name type="scientific">Lentzea albida</name>
    <dbReference type="NCBI Taxonomy" id="65499"/>
    <lineage>
        <taxon>Bacteria</taxon>
        <taxon>Bacillati</taxon>
        <taxon>Actinomycetota</taxon>
        <taxon>Actinomycetes</taxon>
        <taxon>Pseudonocardiales</taxon>
        <taxon>Pseudonocardiaceae</taxon>
        <taxon>Lentzea</taxon>
    </lineage>
</organism>
<keyword evidence="2" id="KW-1185">Reference proteome</keyword>